<reference evidence="1 2" key="1">
    <citation type="submission" date="2019-04" db="EMBL/GenBank/DDBJ databases">
        <title>An improved genome assembly and genetic linkage map for asparagus bean, Vigna unguiculata ssp. sesquipedialis.</title>
        <authorList>
            <person name="Xia Q."/>
            <person name="Zhang R."/>
            <person name="Dong Y."/>
        </authorList>
    </citation>
    <scope>NUCLEOTIDE SEQUENCE [LARGE SCALE GENOMIC DNA]</scope>
    <source>
        <tissue evidence="1">Leaf</tissue>
    </source>
</reference>
<sequence>MEARGVATAPLRGAATAALRGAANDASWCGERRFVVWRGFRGGATAELCTTVTVEARGAATTTLRDESGDSGCSWYGDSGTSWRGGGR</sequence>
<organism evidence="1 2">
    <name type="scientific">Vigna unguiculata</name>
    <name type="common">Cowpea</name>
    <dbReference type="NCBI Taxonomy" id="3917"/>
    <lineage>
        <taxon>Eukaryota</taxon>
        <taxon>Viridiplantae</taxon>
        <taxon>Streptophyta</taxon>
        <taxon>Embryophyta</taxon>
        <taxon>Tracheophyta</taxon>
        <taxon>Spermatophyta</taxon>
        <taxon>Magnoliopsida</taxon>
        <taxon>eudicotyledons</taxon>
        <taxon>Gunneridae</taxon>
        <taxon>Pentapetalae</taxon>
        <taxon>rosids</taxon>
        <taxon>fabids</taxon>
        <taxon>Fabales</taxon>
        <taxon>Fabaceae</taxon>
        <taxon>Papilionoideae</taxon>
        <taxon>50 kb inversion clade</taxon>
        <taxon>NPAAA clade</taxon>
        <taxon>indigoferoid/millettioid clade</taxon>
        <taxon>Phaseoleae</taxon>
        <taxon>Vigna</taxon>
    </lineage>
</organism>
<dbReference type="AlphaFoldDB" id="A0A4D6MRC3"/>
<dbReference type="Proteomes" id="UP000501690">
    <property type="component" value="Linkage Group LG8"/>
</dbReference>
<evidence type="ECO:0000313" key="1">
    <source>
        <dbReference type="EMBL" id="QCE03181.1"/>
    </source>
</evidence>
<gene>
    <name evidence="1" type="ORF">DEO72_LG8g1203</name>
</gene>
<keyword evidence="2" id="KW-1185">Reference proteome</keyword>
<name>A0A4D6MRC3_VIGUN</name>
<evidence type="ECO:0000313" key="2">
    <source>
        <dbReference type="Proteomes" id="UP000501690"/>
    </source>
</evidence>
<proteinExistence type="predicted"/>
<protein>
    <submittedName>
        <fullName evidence="1">Uncharacterized protein</fullName>
    </submittedName>
</protein>
<dbReference type="EMBL" id="CP039352">
    <property type="protein sequence ID" value="QCE03181.1"/>
    <property type="molecule type" value="Genomic_DNA"/>
</dbReference>
<accession>A0A4D6MRC3</accession>